<proteinExistence type="inferred from homology"/>
<dbReference type="PRINTS" id="PR00081">
    <property type="entry name" value="GDHRDH"/>
</dbReference>
<evidence type="ECO:0000256" key="1">
    <source>
        <dbReference type="RuleBase" id="RU000363"/>
    </source>
</evidence>
<dbReference type="Gene3D" id="3.40.50.720">
    <property type="entry name" value="NAD(P)-binding Rossmann-like Domain"/>
    <property type="match status" value="1"/>
</dbReference>
<evidence type="ECO:0000313" key="2">
    <source>
        <dbReference type="EMBL" id="UZE96051.1"/>
    </source>
</evidence>
<dbReference type="InterPro" id="IPR052184">
    <property type="entry name" value="SDR_enzymes"/>
</dbReference>
<name>A0ABY6N1S0_9ALTE</name>
<dbReference type="PANTHER" id="PTHR45458:SF1">
    <property type="entry name" value="SHORT CHAIN DEHYDROGENASE"/>
    <property type="match status" value="1"/>
</dbReference>
<gene>
    <name evidence="2" type="ORF">NKI27_18705</name>
</gene>
<accession>A0ABY6N1S0</accession>
<dbReference type="InterPro" id="IPR002347">
    <property type="entry name" value="SDR_fam"/>
</dbReference>
<organism evidence="2 3">
    <name type="scientific">Alkalimarinus alittae</name>
    <dbReference type="NCBI Taxonomy" id="2961619"/>
    <lineage>
        <taxon>Bacteria</taxon>
        <taxon>Pseudomonadati</taxon>
        <taxon>Pseudomonadota</taxon>
        <taxon>Gammaproteobacteria</taxon>
        <taxon>Alteromonadales</taxon>
        <taxon>Alteromonadaceae</taxon>
        <taxon>Alkalimarinus</taxon>
    </lineage>
</organism>
<dbReference type="PRINTS" id="PR00080">
    <property type="entry name" value="SDRFAMILY"/>
</dbReference>
<keyword evidence="3" id="KW-1185">Reference proteome</keyword>
<evidence type="ECO:0000313" key="3">
    <source>
        <dbReference type="Proteomes" id="UP001163739"/>
    </source>
</evidence>
<dbReference type="Proteomes" id="UP001163739">
    <property type="component" value="Chromosome"/>
</dbReference>
<dbReference type="RefSeq" id="WP_265047536.1">
    <property type="nucleotide sequence ID" value="NZ_CP100390.1"/>
</dbReference>
<dbReference type="InterPro" id="IPR036291">
    <property type="entry name" value="NAD(P)-bd_dom_sf"/>
</dbReference>
<reference evidence="2" key="1">
    <citation type="submission" date="2022-06" db="EMBL/GenBank/DDBJ databases">
        <title>Alkalimarinus sp. nov., isolated from gut of a Alitta virens.</title>
        <authorList>
            <person name="Yang A.I."/>
            <person name="Shin N.-R."/>
        </authorList>
    </citation>
    <scope>NUCLEOTIDE SEQUENCE</scope>
    <source>
        <strain evidence="2">A2M4</strain>
    </source>
</reference>
<dbReference type="SUPFAM" id="SSF51735">
    <property type="entry name" value="NAD(P)-binding Rossmann-fold domains"/>
    <property type="match status" value="1"/>
</dbReference>
<dbReference type="CDD" id="cd05325">
    <property type="entry name" value="carb_red_sniffer_like_SDR_c"/>
    <property type="match status" value="1"/>
</dbReference>
<dbReference type="Pfam" id="PF00106">
    <property type="entry name" value="adh_short"/>
    <property type="match status" value="1"/>
</dbReference>
<sequence>MSQTVVVTGANKGIGFEFCAYYKQKGLNVIAVCRSASEALQGLGVEVVEDVDVSSDHGIDRLKLAIGERSIDILINNAGIFSNQSFNDMDFEEISRQFEVNAVGPLKVTHALDNALKRGAKVALVTSRMGSISDNTSGAYYGYRMSKAALNAAGKSLANDLKPRGVAIAILHPGFVQTSMVGYAGDISPATAAERLAQRITALTIETTGTFWHSNGDVLPW</sequence>
<protein>
    <submittedName>
        <fullName evidence="2">SDR family oxidoreductase</fullName>
    </submittedName>
</protein>
<dbReference type="EMBL" id="CP100390">
    <property type="protein sequence ID" value="UZE96051.1"/>
    <property type="molecule type" value="Genomic_DNA"/>
</dbReference>
<comment type="similarity">
    <text evidence="1">Belongs to the short-chain dehydrogenases/reductases (SDR) family.</text>
</comment>
<dbReference type="PANTHER" id="PTHR45458">
    <property type="entry name" value="SHORT-CHAIN DEHYDROGENASE/REDUCTASE SDR"/>
    <property type="match status" value="1"/>
</dbReference>